<protein>
    <submittedName>
        <fullName evidence="2">Uncharacterized protein</fullName>
    </submittedName>
</protein>
<keyword evidence="1" id="KW-1185">Reference proteome</keyword>
<dbReference type="WBParaSite" id="PEQ_0000117301-mRNA-1">
    <property type="protein sequence ID" value="PEQ_0000117301-mRNA-1"/>
    <property type="gene ID" value="PEQ_0000117301"/>
</dbReference>
<reference evidence="2" key="1">
    <citation type="submission" date="2022-11" db="UniProtKB">
        <authorList>
            <consortium name="WormBaseParasite"/>
        </authorList>
    </citation>
    <scope>IDENTIFICATION</scope>
</reference>
<evidence type="ECO:0000313" key="1">
    <source>
        <dbReference type="Proteomes" id="UP000887564"/>
    </source>
</evidence>
<organism evidence="1 2">
    <name type="scientific">Parascaris equorum</name>
    <name type="common">Equine roundworm</name>
    <dbReference type="NCBI Taxonomy" id="6256"/>
    <lineage>
        <taxon>Eukaryota</taxon>
        <taxon>Metazoa</taxon>
        <taxon>Ecdysozoa</taxon>
        <taxon>Nematoda</taxon>
        <taxon>Chromadorea</taxon>
        <taxon>Rhabditida</taxon>
        <taxon>Spirurina</taxon>
        <taxon>Ascaridomorpha</taxon>
        <taxon>Ascaridoidea</taxon>
        <taxon>Ascarididae</taxon>
        <taxon>Parascaris</taxon>
    </lineage>
</organism>
<dbReference type="Proteomes" id="UP000887564">
    <property type="component" value="Unplaced"/>
</dbReference>
<name>A0A914R4H9_PAREQ</name>
<evidence type="ECO:0000313" key="2">
    <source>
        <dbReference type="WBParaSite" id="PEQ_0000117301-mRNA-1"/>
    </source>
</evidence>
<sequence length="93" mass="10944">MEVVPYVKIVKRLSQDKEELESDSKVAEKKLHIIGEEVINARNDREKALKKKEAFRSIQVDVCDGVERRSLAELRAELEQYQVTIFRWKVPFI</sequence>
<accession>A0A914R4H9</accession>
<dbReference type="AlphaFoldDB" id="A0A914R4H9"/>
<proteinExistence type="predicted"/>